<dbReference type="InterPro" id="IPR007325">
    <property type="entry name" value="KFase/CYL"/>
</dbReference>
<accession>X0R3T7</accession>
<comment type="caution">
    <text evidence="1">The sequence shown here is derived from an EMBL/GenBank/DDBJ whole genome shotgun (WGS) entry which is preliminary data.</text>
</comment>
<keyword evidence="2" id="KW-1185">Reference proteome</keyword>
<dbReference type="PANTHER" id="PTHR34861:SF10">
    <property type="entry name" value="CYCLASE"/>
    <property type="match status" value="1"/>
</dbReference>
<dbReference type="OrthoDB" id="7067800at2"/>
<protein>
    <recommendedName>
        <fullName evidence="3">Cyclase</fullName>
    </recommendedName>
</protein>
<organism evidence="1 2">
    <name type="scientific">Rhodococcus wratislaviensis NBRC 100605</name>
    <dbReference type="NCBI Taxonomy" id="1219028"/>
    <lineage>
        <taxon>Bacteria</taxon>
        <taxon>Bacillati</taxon>
        <taxon>Actinomycetota</taxon>
        <taxon>Actinomycetes</taxon>
        <taxon>Mycobacteriales</taxon>
        <taxon>Nocardiaceae</taxon>
        <taxon>Rhodococcus</taxon>
    </lineage>
</organism>
<dbReference type="Proteomes" id="UP000019491">
    <property type="component" value="Unassembled WGS sequence"/>
</dbReference>
<evidence type="ECO:0008006" key="3">
    <source>
        <dbReference type="Google" id="ProtNLM"/>
    </source>
</evidence>
<evidence type="ECO:0000313" key="1">
    <source>
        <dbReference type="EMBL" id="GAF45545.1"/>
    </source>
</evidence>
<dbReference type="EMBL" id="BAWF01000022">
    <property type="protein sequence ID" value="GAF45545.1"/>
    <property type="molecule type" value="Genomic_DNA"/>
</dbReference>
<dbReference type="Gene3D" id="3.50.30.50">
    <property type="entry name" value="Putative cyclase"/>
    <property type="match status" value="1"/>
</dbReference>
<name>X0R3T7_RHOWR</name>
<dbReference type="AlphaFoldDB" id="X0R3T7"/>
<dbReference type="SUPFAM" id="SSF102198">
    <property type="entry name" value="Putative cyclase"/>
    <property type="match status" value="1"/>
</dbReference>
<gene>
    <name evidence="1" type="ORF">RW1_022_01250</name>
</gene>
<dbReference type="PANTHER" id="PTHR34861">
    <property type="match status" value="1"/>
</dbReference>
<proteinExistence type="predicted"/>
<evidence type="ECO:0000313" key="2">
    <source>
        <dbReference type="Proteomes" id="UP000019491"/>
    </source>
</evidence>
<dbReference type="GO" id="GO:0019441">
    <property type="term" value="P:L-tryptophan catabolic process to kynurenine"/>
    <property type="evidence" value="ECO:0007669"/>
    <property type="project" value="InterPro"/>
</dbReference>
<sequence>MAAQRSWGSDDQLGALNLSTPETVLRALATPRTGRVFSIAHKIGRESPVQDRKHPTWHTTTVREAKSGCVAADDLLIMHSHSGTHIDALSHYWRGDTLYNGWPSGAITNEGAPHLSIDRVSGFVLRCLLLDLSDVCPTGKAGHGFEITLDHIEEAVARTGSSIEAGDAILLRTGWVAQYAVDKATYNWGEPGIGIDVAEFLAEQGVVLIGADNWGVEAVPPATKGEGLIVHRAMLNRFGVYLLENLELEELATDAGPGAYLLVVAPLRIRGGVGSPVNPLVMT</sequence>
<dbReference type="Pfam" id="PF04199">
    <property type="entry name" value="Cyclase"/>
    <property type="match status" value="1"/>
</dbReference>
<dbReference type="GO" id="GO:0004061">
    <property type="term" value="F:arylformamidase activity"/>
    <property type="evidence" value="ECO:0007669"/>
    <property type="project" value="InterPro"/>
</dbReference>
<reference evidence="1 2" key="1">
    <citation type="submission" date="2014-02" db="EMBL/GenBank/DDBJ databases">
        <title>Whole genome shotgun sequence of Rhodococcus wratislaviensis NBRC 100605.</title>
        <authorList>
            <person name="Hosoyama A."/>
            <person name="Tsuchikane K."/>
            <person name="Yoshida I."/>
            <person name="Ohji S."/>
            <person name="Ichikawa N."/>
            <person name="Yamazoe A."/>
            <person name="Fujita N."/>
        </authorList>
    </citation>
    <scope>NUCLEOTIDE SEQUENCE [LARGE SCALE GENOMIC DNA]</scope>
    <source>
        <strain evidence="1 2">NBRC 100605</strain>
    </source>
</reference>
<dbReference type="InterPro" id="IPR037175">
    <property type="entry name" value="KFase_sf"/>
</dbReference>
<dbReference type="RefSeq" id="WP_052033163.1">
    <property type="nucleotide sequence ID" value="NZ_BAWF01000022.1"/>
</dbReference>